<feature type="non-terminal residue" evidence="1">
    <location>
        <position position="1"/>
    </location>
</feature>
<evidence type="ECO:0000313" key="1">
    <source>
        <dbReference type="EMBL" id="KAG0252724.1"/>
    </source>
</evidence>
<name>A0A9P6PSM0_9FUNG</name>
<protein>
    <submittedName>
        <fullName evidence="1">Uncharacterized protein</fullName>
    </submittedName>
</protein>
<dbReference type="AlphaFoldDB" id="A0A9P6PSM0"/>
<dbReference type="EMBL" id="JAAAJB010000637">
    <property type="protein sequence ID" value="KAG0252724.1"/>
    <property type="molecule type" value="Genomic_DNA"/>
</dbReference>
<keyword evidence="2" id="KW-1185">Reference proteome</keyword>
<organism evidence="1 2">
    <name type="scientific">Actinomortierella ambigua</name>
    <dbReference type="NCBI Taxonomy" id="1343610"/>
    <lineage>
        <taxon>Eukaryota</taxon>
        <taxon>Fungi</taxon>
        <taxon>Fungi incertae sedis</taxon>
        <taxon>Mucoromycota</taxon>
        <taxon>Mortierellomycotina</taxon>
        <taxon>Mortierellomycetes</taxon>
        <taxon>Mortierellales</taxon>
        <taxon>Mortierellaceae</taxon>
        <taxon>Actinomortierella</taxon>
    </lineage>
</organism>
<reference evidence="1" key="1">
    <citation type="journal article" date="2020" name="Fungal Divers.">
        <title>Resolving the Mortierellaceae phylogeny through synthesis of multi-gene phylogenetics and phylogenomics.</title>
        <authorList>
            <person name="Vandepol N."/>
            <person name="Liber J."/>
            <person name="Desiro A."/>
            <person name="Na H."/>
            <person name="Kennedy M."/>
            <person name="Barry K."/>
            <person name="Grigoriev I.V."/>
            <person name="Miller A.N."/>
            <person name="O'Donnell K."/>
            <person name="Stajich J.E."/>
            <person name="Bonito G."/>
        </authorList>
    </citation>
    <scope>NUCLEOTIDE SEQUENCE</scope>
    <source>
        <strain evidence="1">BC1065</strain>
    </source>
</reference>
<gene>
    <name evidence="1" type="ORF">DFQ27_007889</name>
</gene>
<sequence>TQELDFITVEDDEDDSEMDEVDVEDLTISVSKPLYESGTELPAYYPSKEEGVVDYIFPSEAKVIVTALPELKTPAVAVNNVEDDEDDD</sequence>
<dbReference type="Proteomes" id="UP000807716">
    <property type="component" value="Unassembled WGS sequence"/>
</dbReference>
<evidence type="ECO:0000313" key="2">
    <source>
        <dbReference type="Proteomes" id="UP000807716"/>
    </source>
</evidence>
<proteinExistence type="predicted"/>
<comment type="caution">
    <text evidence="1">The sequence shown here is derived from an EMBL/GenBank/DDBJ whole genome shotgun (WGS) entry which is preliminary data.</text>
</comment>
<accession>A0A9P6PSM0</accession>